<evidence type="ECO:0000259" key="2">
    <source>
        <dbReference type="Pfam" id="PF13488"/>
    </source>
</evidence>
<feature type="chain" id="PRO_5021435085" description="Glycine zipper domain-containing protein" evidence="1">
    <location>
        <begin position="22"/>
        <end position="86"/>
    </location>
</feature>
<keyword evidence="1" id="KW-0732">Signal</keyword>
<dbReference type="InterPro" id="IPR039567">
    <property type="entry name" value="Gly-zipper"/>
</dbReference>
<accession>A0A4Y9EPT2</accession>
<proteinExistence type="predicted"/>
<dbReference type="RefSeq" id="WP_135246227.1">
    <property type="nucleotide sequence ID" value="NZ_SIHO01000002.1"/>
</dbReference>
<sequence length="86" mass="8155">MNPARLALTAAVFAAALNTAACETKTGKGAAVGAAGGLAVGAITGNPLAGAAVGAAGGAITGAILSDSEKKKGCYVNNQNQKVCPR</sequence>
<name>A0A4Y9EPT2_9SPHN</name>
<protein>
    <recommendedName>
        <fullName evidence="2">Glycine zipper domain-containing protein</fullName>
    </recommendedName>
</protein>
<dbReference type="AlphaFoldDB" id="A0A4Y9EPT2"/>
<dbReference type="Proteomes" id="UP000297737">
    <property type="component" value="Unassembled WGS sequence"/>
</dbReference>
<keyword evidence="4" id="KW-1185">Reference proteome</keyword>
<evidence type="ECO:0000313" key="3">
    <source>
        <dbReference type="EMBL" id="TFU03634.1"/>
    </source>
</evidence>
<dbReference type="Pfam" id="PF13488">
    <property type="entry name" value="Gly-zipper_Omp"/>
    <property type="match status" value="1"/>
</dbReference>
<organism evidence="3 4">
    <name type="scientific">Glacieibacterium arshaanense</name>
    <dbReference type="NCBI Taxonomy" id="2511025"/>
    <lineage>
        <taxon>Bacteria</taxon>
        <taxon>Pseudomonadati</taxon>
        <taxon>Pseudomonadota</taxon>
        <taxon>Alphaproteobacteria</taxon>
        <taxon>Sphingomonadales</taxon>
        <taxon>Sphingosinicellaceae</taxon>
        <taxon>Glacieibacterium</taxon>
    </lineage>
</organism>
<feature type="signal peptide" evidence="1">
    <location>
        <begin position="1"/>
        <end position="21"/>
    </location>
</feature>
<gene>
    <name evidence="3" type="ORF">EUV02_10800</name>
</gene>
<dbReference type="EMBL" id="SIHO01000002">
    <property type="protein sequence ID" value="TFU03634.1"/>
    <property type="molecule type" value="Genomic_DNA"/>
</dbReference>
<evidence type="ECO:0000256" key="1">
    <source>
        <dbReference type="SAM" id="SignalP"/>
    </source>
</evidence>
<evidence type="ECO:0000313" key="4">
    <source>
        <dbReference type="Proteomes" id="UP000297737"/>
    </source>
</evidence>
<comment type="caution">
    <text evidence="3">The sequence shown here is derived from an EMBL/GenBank/DDBJ whole genome shotgun (WGS) entry which is preliminary data.</text>
</comment>
<reference evidence="3 4" key="1">
    <citation type="submission" date="2019-02" db="EMBL/GenBank/DDBJ databases">
        <title>Polymorphobacter sp. isolated from the lake at the Tibet of China.</title>
        <authorList>
            <person name="Li A."/>
        </authorList>
    </citation>
    <scope>NUCLEOTIDE SEQUENCE [LARGE SCALE GENOMIC DNA]</scope>
    <source>
        <strain evidence="3 4">DJ1R-1</strain>
    </source>
</reference>
<feature type="domain" description="Glycine zipper" evidence="2">
    <location>
        <begin position="29"/>
        <end position="69"/>
    </location>
</feature>